<sequence length="355" mass="40676">MTQDLTPTYPHAVVNALQQQCEHFKLEVQDLADSDDLFKIRSANTWLAEAATHKVPKMLFDRFWYEGELCIMFADSNLGKSILAVQIANSINRGVPIAPFEFEADAQPVLYYDFELTSKQLEARYSREFADHYIFRDDLYRGQLNDMELPDGFTNFNQYLNHALERSIVQTKAKVIVIDNITYLGTENEQAKDALPLMKHLKALKTKYDLSILVLAHTPKRDMTQAITRNDLQGSKMLMNFCDSSFAIGESQQDNSLRYLKQIKQRNTEQVYGAEKVCLFTIAKPHNFLQYEFLTYGKEWEHLSKRSEGLSQKLVEQAVALKLEGKSLRETAAIMGIHFSKVDRLLKAASAKPVD</sequence>
<reference evidence="2" key="1">
    <citation type="journal article" date="2019" name="Int. J. Syst. Evol. Microbiol.">
        <title>The Global Catalogue of Microorganisms (GCM) 10K type strain sequencing project: providing services to taxonomists for standard genome sequencing and annotation.</title>
        <authorList>
            <consortium name="The Broad Institute Genomics Platform"/>
            <consortium name="The Broad Institute Genome Sequencing Center for Infectious Disease"/>
            <person name="Wu L."/>
            <person name="Ma J."/>
        </authorList>
    </citation>
    <scope>NUCLEOTIDE SEQUENCE [LARGE SCALE GENOMIC DNA]</scope>
    <source>
        <strain evidence="2">CCUG 63418</strain>
    </source>
</reference>
<dbReference type="RefSeq" id="WP_377101987.1">
    <property type="nucleotide sequence ID" value="NZ_JBHTHU010000021.1"/>
</dbReference>
<evidence type="ECO:0000313" key="2">
    <source>
        <dbReference type="Proteomes" id="UP001596958"/>
    </source>
</evidence>
<name>A0ABW2YZP1_9SPHI</name>
<proteinExistence type="predicted"/>
<evidence type="ECO:0000313" key="1">
    <source>
        <dbReference type="EMBL" id="MFD0751699.1"/>
    </source>
</evidence>
<dbReference type="Pfam" id="PF13481">
    <property type="entry name" value="AAA_25"/>
    <property type="match status" value="1"/>
</dbReference>
<keyword evidence="2" id="KW-1185">Reference proteome</keyword>
<dbReference type="InterPro" id="IPR027417">
    <property type="entry name" value="P-loop_NTPase"/>
</dbReference>
<accession>A0ABW2YZP1</accession>
<comment type="caution">
    <text evidence="1">The sequence shown here is derived from an EMBL/GenBank/DDBJ whole genome shotgun (WGS) entry which is preliminary data.</text>
</comment>
<dbReference type="EMBL" id="JBHTHU010000021">
    <property type="protein sequence ID" value="MFD0751699.1"/>
    <property type="molecule type" value="Genomic_DNA"/>
</dbReference>
<protein>
    <submittedName>
        <fullName evidence="1">AAA family ATPase</fullName>
    </submittedName>
</protein>
<organism evidence="1 2">
    <name type="scientific">Mucilaginibacter calamicampi</name>
    <dbReference type="NCBI Taxonomy" id="1302352"/>
    <lineage>
        <taxon>Bacteria</taxon>
        <taxon>Pseudomonadati</taxon>
        <taxon>Bacteroidota</taxon>
        <taxon>Sphingobacteriia</taxon>
        <taxon>Sphingobacteriales</taxon>
        <taxon>Sphingobacteriaceae</taxon>
        <taxon>Mucilaginibacter</taxon>
    </lineage>
</organism>
<gene>
    <name evidence="1" type="ORF">ACFQZS_16225</name>
</gene>
<dbReference type="Proteomes" id="UP001596958">
    <property type="component" value="Unassembled WGS sequence"/>
</dbReference>
<dbReference type="Gene3D" id="3.40.50.300">
    <property type="entry name" value="P-loop containing nucleotide triphosphate hydrolases"/>
    <property type="match status" value="1"/>
</dbReference>
<dbReference type="SUPFAM" id="SSF52540">
    <property type="entry name" value="P-loop containing nucleoside triphosphate hydrolases"/>
    <property type="match status" value="1"/>
</dbReference>